<accession>A0ACC2GR09</accession>
<dbReference type="EMBL" id="CM055737">
    <property type="protein sequence ID" value="KAJ8005992.1"/>
    <property type="molecule type" value="Genomic_DNA"/>
</dbReference>
<evidence type="ECO:0000313" key="1">
    <source>
        <dbReference type="EMBL" id="KAJ8005992.1"/>
    </source>
</evidence>
<keyword evidence="2" id="KW-1185">Reference proteome</keyword>
<proteinExistence type="predicted"/>
<reference evidence="1" key="1">
    <citation type="submission" date="2021-05" db="EMBL/GenBank/DDBJ databases">
        <authorList>
            <person name="Pan Q."/>
            <person name="Jouanno E."/>
            <person name="Zahm M."/>
            <person name="Klopp C."/>
            <person name="Cabau C."/>
            <person name="Louis A."/>
            <person name="Berthelot C."/>
            <person name="Parey E."/>
            <person name="Roest Crollius H."/>
            <person name="Montfort J."/>
            <person name="Robinson-Rechavi M."/>
            <person name="Bouchez O."/>
            <person name="Lampietro C."/>
            <person name="Lopez Roques C."/>
            <person name="Donnadieu C."/>
            <person name="Postlethwait J."/>
            <person name="Bobe J."/>
            <person name="Dillon D."/>
            <person name="Chandos A."/>
            <person name="von Hippel F."/>
            <person name="Guiguen Y."/>
        </authorList>
    </citation>
    <scope>NUCLEOTIDE SEQUENCE</scope>
    <source>
        <strain evidence="1">YG-Jan2019</strain>
    </source>
</reference>
<gene>
    <name evidence="1" type="ORF">DPEC_G00123640</name>
</gene>
<organism evidence="1 2">
    <name type="scientific">Dallia pectoralis</name>
    <name type="common">Alaska blackfish</name>
    <dbReference type="NCBI Taxonomy" id="75939"/>
    <lineage>
        <taxon>Eukaryota</taxon>
        <taxon>Metazoa</taxon>
        <taxon>Chordata</taxon>
        <taxon>Craniata</taxon>
        <taxon>Vertebrata</taxon>
        <taxon>Euteleostomi</taxon>
        <taxon>Actinopterygii</taxon>
        <taxon>Neopterygii</taxon>
        <taxon>Teleostei</taxon>
        <taxon>Protacanthopterygii</taxon>
        <taxon>Esociformes</taxon>
        <taxon>Umbridae</taxon>
        <taxon>Dallia</taxon>
    </lineage>
</organism>
<protein>
    <submittedName>
        <fullName evidence="1">Uncharacterized protein</fullName>
    </submittedName>
</protein>
<name>A0ACC2GR09_DALPE</name>
<sequence>MSAFQDLRVLGHAFGLIVNGRKTDEFGYGLLHIWTMFVWIRDISFYISYFSLVWQVVFFCKGTLPQIVPRLPCPIYPQCGIFVTGLYDCLMPCHLSVSVSTVRTANVLHNVKLCDVHQAL</sequence>
<comment type="caution">
    <text evidence="1">The sequence shown here is derived from an EMBL/GenBank/DDBJ whole genome shotgun (WGS) entry which is preliminary data.</text>
</comment>
<evidence type="ECO:0000313" key="2">
    <source>
        <dbReference type="Proteomes" id="UP001157502"/>
    </source>
</evidence>
<dbReference type="Proteomes" id="UP001157502">
    <property type="component" value="Chromosome 10"/>
</dbReference>